<dbReference type="EMBL" id="LACI01001102">
    <property type="protein sequence ID" value="KJU85264.1"/>
    <property type="molecule type" value="Genomic_DNA"/>
</dbReference>
<evidence type="ECO:0000313" key="2">
    <source>
        <dbReference type="Proteomes" id="UP000033423"/>
    </source>
</evidence>
<dbReference type="AlphaFoldDB" id="A0A0F3GTL5"/>
<sequence length="73" mass="8101">MGKNIIGDEKESIVRDSTGECIGKDITRYYDDGSSVTEHYQAVPGRFLSIARATKKLGATYNEPDGTSKHYEE</sequence>
<protein>
    <submittedName>
        <fullName evidence="1">Uncharacterized protein</fullName>
    </submittedName>
</protein>
<gene>
    <name evidence="1" type="ORF">MBAV_002545</name>
</gene>
<proteinExistence type="predicted"/>
<name>A0A0F3GTL5_9BACT</name>
<evidence type="ECO:0000313" key="1">
    <source>
        <dbReference type="EMBL" id="KJU85264.1"/>
    </source>
</evidence>
<organism evidence="1 2">
    <name type="scientific">Candidatus Magnetobacterium bavaricum</name>
    <dbReference type="NCBI Taxonomy" id="29290"/>
    <lineage>
        <taxon>Bacteria</taxon>
        <taxon>Pseudomonadati</taxon>
        <taxon>Nitrospirota</taxon>
        <taxon>Thermodesulfovibrionia</taxon>
        <taxon>Thermodesulfovibrionales</taxon>
        <taxon>Candidatus Magnetobacteriaceae</taxon>
        <taxon>Candidatus Magnetobacterium</taxon>
    </lineage>
</organism>
<reference evidence="1 2" key="1">
    <citation type="submission" date="2015-02" db="EMBL/GenBank/DDBJ databases">
        <title>Single-cell genomics of uncultivated deep-branching MTB reveals a conserved set of magnetosome genes.</title>
        <authorList>
            <person name="Kolinko S."/>
            <person name="Richter M."/>
            <person name="Glockner F.O."/>
            <person name="Brachmann A."/>
            <person name="Schuler D."/>
        </authorList>
    </citation>
    <scope>NUCLEOTIDE SEQUENCE [LARGE SCALE GENOMIC DNA]</scope>
    <source>
        <strain evidence="1">TM-1</strain>
    </source>
</reference>
<comment type="caution">
    <text evidence="1">The sequence shown here is derived from an EMBL/GenBank/DDBJ whole genome shotgun (WGS) entry which is preliminary data.</text>
</comment>
<keyword evidence="2" id="KW-1185">Reference proteome</keyword>
<dbReference type="Proteomes" id="UP000033423">
    <property type="component" value="Unassembled WGS sequence"/>
</dbReference>
<accession>A0A0F3GTL5</accession>